<sequence>MDGAARTEHHTVELAQNRTKRPHDTHSIHTMVTELGLLYLGGMTVLFFFWAYGIVSFVLDVKNKFIPKGRQYLRGRRQLKEEQQREQERKEREEQLY</sequence>
<feature type="region of interest" description="Disordered" evidence="1">
    <location>
        <begin position="1"/>
        <end position="25"/>
    </location>
</feature>
<evidence type="ECO:0000313" key="3">
    <source>
        <dbReference type="EMBL" id="ELZ94119.1"/>
    </source>
</evidence>
<accession>M0IF91</accession>
<evidence type="ECO:0000256" key="1">
    <source>
        <dbReference type="SAM" id="MobiDB-lite"/>
    </source>
</evidence>
<dbReference type="Proteomes" id="UP000011550">
    <property type="component" value="Unassembled WGS sequence"/>
</dbReference>
<protein>
    <submittedName>
        <fullName evidence="3">Uncharacterized protein</fullName>
    </submittedName>
</protein>
<evidence type="ECO:0000313" key="4">
    <source>
        <dbReference type="Proteomes" id="UP000011550"/>
    </source>
</evidence>
<evidence type="ECO:0000256" key="2">
    <source>
        <dbReference type="SAM" id="Phobius"/>
    </source>
</evidence>
<feature type="region of interest" description="Disordered" evidence="1">
    <location>
        <begin position="76"/>
        <end position="97"/>
    </location>
</feature>
<feature type="compositionally biased region" description="Basic and acidic residues" evidence="1">
    <location>
        <begin position="1"/>
        <end position="12"/>
    </location>
</feature>
<comment type="caution">
    <text evidence="3">The sequence shown here is derived from an EMBL/GenBank/DDBJ whole genome shotgun (WGS) entry which is preliminary data.</text>
</comment>
<dbReference type="Pfam" id="PF26027">
    <property type="entry name" value="DUF8005"/>
    <property type="match status" value="1"/>
</dbReference>
<feature type="compositionally biased region" description="Basic and acidic residues" evidence="1">
    <location>
        <begin position="78"/>
        <end position="97"/>
    </location>
</feature>
<dbReference type="InterPro" id="IPR058318">
    <property type="entry name" value="DUF8005"/>
</dbReference>
<name>M0IF91_9EURY</name>
<dbReference type="STRING" id="662479.C440_10878"/>
<gene>
    <name evidence="3" type="ORF">C440_10878</name>
</gene>
<keyword evidence="4" id="KW-1185">Reference proteome</keyword>
<dbReference type="AlphaFoldDB" id="M0IF91"/>
<keyword evidence="2" id="KW-1133">Transmembrane helix</keyword>
<organism evidence="3 4">
    <name type="scientific">Haloferax mucosum ATCC BAA-1512</name>
    <dbReference type="NCBI Taxonomy" id="662479"/>
    <lineage>
        <taxon>Archaea</taxon>
        <taxon>Methanobacteriati</taxon>
        <taxon>Methanobacteriota</taxon>
        <taxon>Stenosarchaea group</taxon>
        <taxon>Halobacteria</taxon>
        <taxon>Halobacteriales</taxon>
        <taxon>Haloferacaceae</taxon>
        <taxon>Haloferax</taxon>
    </lineage>
</organism>
<dbReference type="EMBL" id="AOLN01000013">
    <property type="protein sequence ID" value="ELZ94119.1"/>
    <property type="molecule type" value="Genomic_DNA"/>
</dbReference>
<keyword evidence="2" id="KW-0812">Transmembrane</keyword>
<keyword evidence="2" id="KW-0472">Membrane</keyword>
<proteinExistence type="predicted"/>
<feature type="transmembrane region" description="Helical" evidence="2">
    <location>
        <begin position="37"/>
        <end position="59"/>
    </location>
</feature>
<dbReference type="PATRIC" id="fig|662479.7.peg.2205"/>
<reference evidence="3 4" key="1">
    <citation type="journal article" date="2014" name="PLoS Genet.">
        <title>Phylogenetically driven sequencing of extremely halophilic archaea reveals strategies for static and dynamic osmo-response.</title>
        <authorList>
            <person name="Becker E.A."/>
            <person name="Seitzer P.M."/>
            <person name="Tritt A."/>
            <person name="Larsen D."/>
            <person name="Krusor M."/>
            <person name="Yao A.I."/>
            <person name="Wu D."/>
            <person name="Madern D."/>
            <person name="Eisen J.A."/>
            <person name="Darling A.E."/>
            <person name="Facciotti M.T."/>
        </authorList>
    </citation>
    <scope>NUCLEOTIDE SEQUENCE [LARGE SCALE GENOMIC DNA]</scope>
    <source>
        <strain evidence="3 4">ATCC BAA-1512</strain>
    </source>
</reference>